<dbReference type="Proteomes" id="UP001601444">
    <property type="component" value="Unassembled WGS sequence"/>
</dbReference>
<evidence type="ECO:0000313" key="1">
    <source>
        <dbReference type="EMBL" id="MFF0545008.1"/>
    </source>
</evidence>
<sequence length="103" mass="11195">MADLWIEVGSGAVRAAGVSEVSVTKSSRVVGGRMSRDRYAVVLRFFGSANTAGKSRTRAVWSCDRESDAERVARELLRHLITDAARPGVLVVHPSGEIELREV</sequence>
<proteinExistence type="predicted"/>
<accession>A0ABW6PRZ4</accession>
<evidence type="ECO:0000313" key="2">
    <source>
        <dbReference type="Proteomes" id="UP001601444"/>
    </source>
</evidence>
<comment type="caution">
    <text evidence="1">The sequence shown here is derived from an EMBL/GenBank/DDBJ whole genome shotgun (WGS) entry which is preliminary data.</text>
</comment>
<dbReference type="RefSeq" id="WP_043652209.1">
    <property type="nucleotide sequence ID" value="NZ_JBIAMX010000012.1"/>
</dbReference>
<organism evidence="1 2">
    <name type="scientific">Nocardia thailandica</name>
    <dbReference type="NCBI Taxonomy" id="257275"/>
    <lineage>
        <taxon>Bacteria</taxon>
        <taxon>Bacillati</taxon>
        <taxon>Actinomycetota</taxon>
        <taxon>Actinomycetes</taxon>
        <taxon>Mycobacteriales</taxon>
        <taxon>Nocardiaceae</taxon>
        <taxon>Nocardia</taxon>
    </lineage>
</organism>
<reference evidence="1 2" key="1">
    <citation type="submission" date="2024-10" db="EMBL/GenBank/DDBJ databases">
        <title>The Natural Products Discovery Center: Release of the First 8490 Sequenced Strains for Exploring Actinobacteria Biosynthetic Diversity.</title>
        <authorList>
            <person name="Kalkreuter E."/>
            <person name="Kautsar S.A."/>
            <person name="Yang D."/>
            <person name="Bader C.D."/>
            <person name="Teijaro C.N."/>
            <person name="Fluegel L."/>
            <person name="Davis C.M."/>
            <person name="Simpson J.R."/>
            <person name="Lauterbach L."/>
            <person name="Steele A.D."/>
            <person name="Gui C."/>
            <person name="Meng S."/>
            <person name="Li G."/>
            <person name="Viehrig K."/>
            <person name="Ye F."/>
            <person name="Su P."/>
            <person name="Kiefer A.F."/>
            <person name="Nichols A."/>
            <person name="Cepeda A.J."/>
            <person name="Yan W."/>
            <person name="Fan B."/>
            <person name="Jiang Y."/>
            <person name="Adhikari A."/>
            <person name="Zheng C.-J."/>
            <person name="Schuster L."/>
            <person name="Cowan T.M."/>
            <person name="Smanski M.J."/>
            <person name="Chevrette M.G."/>
            <person name="De Carvalho L.P.S."/>
            <person name="Shen B."/>
        </authorList>
    </citation>
    <scope>NUCLEOTIDE SEQUENCE [LARGE SCALE GENOMIC DNA]</scope>
    <source>
        <strain evidence="1 2">NPDC004045</strain>
    </source>
</reference>
<gene>
    <name evidence="1" type="ORF">ACFYTF_19440</name>
</gene>
<dbReference type="EMBL" id="JBIAMX010000012">
    <property type="protein sequence ID" value="MFF0545008.1"/>
    <property type="molecule type" value="Genomic_DNA"/>
</dbReference>
<name>A0ABW6PRZ4_9NOCA</name>
<keyword evidence="2" id="KW-1185">Reference proteome</keyword>
<protein>
    <submittedName>
        <fullName evidence="1">Uncharacterized protein</fullName>
    </submittedName>
</protein>